<evidence type="ECO:0000256" key="7">
    <source>
        <dbReference type="RuleBase" id="RU361124"/>
    </source>
</evidence>
<keyword evidence="3 7" id="KW-0805">Transcription regulation</keyword>
<proteinExistence type="inferred from homology"/>
<feature type="domain" description="Enhancer of polycomb-like N-terminal" evidence="9">
    <location>
        <begin position="10"/>
        <end position="154"/>
    </location>
</feature>
<dbReference type="Proteomes" id="UP001345691">
    <property type="component" value="Unassembled WGS sequence"/>
</dbReference>
<sequence>MSRAQRTTRPKKLGPKVSVQIFREDQVDSLIDYDSQRAAIETGVEKAEESEYHLQQAIKASEIAKADAQIKDAYIPTPPTIASDVQYDVLYPKRFQQPATYIRSSATVEDCAGVAYCMDEEDELALKLINGRLPAGQEPCTEDQFEEVMNFFEETAQAKQPFAVVDSPPVLPLEELQEQFDDSTPAYIRTFSKYLYDHWSSRRNATGNRGLAPRLKFETGQESDDSDPYVCFRRRELRQIRKTRNRDAQSAEKLRKLRLEMETARGMLLMVKRREMLRKECLESDRQVFEQRQALRDTKRKLGIKGDEELLINQKVMLDRTREPKDVVLTLSQKQKLPPGMTPNQAALAQQLRMPMAAGPGIELRTLEDVAAAREREIQKEIQMNVEKHIRWNEGFVDKTLAPLTPEIEDYPSPDGYFRQAMAATEYLPTPPASISDDEGQNPHEGTDVVMKDASRPSTPFRYASPADDDSVDKMPSFRRRIGRGGRIIIDRKLPRVRQDVIDDRFKFDCSDDESDIDSNIDMTYARMSQRAYLLGNSAAQAVSSRRATIEGGGPSQSPSGPQTQPTPAPS</sequence>
<evidence type="ECO:0000256" key="8">
    <source>
        <dbReference type="SAM" id="MobiDB-lite"/>
    </source>
</evidence>
<dbReference type="Pfam" id="PF10513">
    <property type="entry name" value="EPL1"/>
    <property type="match status" value="1"/>
</dbReference>
<evidence type="ECO:0000256" key="5">
    <source>
        <dbReference type="ARBA" id="ARBA00023242"/>
    </source>
</evidence>
<feature type="compositionally biased region" description="Basic and acidic residues" evidence="8">
    <location>
        <begin position="441"/>
        <end position="455"/>
    </location>
</feature>
<gene>
    <name evidence="10" type="primary">EPL1</name>
    <name evidence="10" type="ORF">LTR69_006630</name>
</gene>
<comment type="subcellular location">
    <subcellularLocation>
        <location evidence="1 7">Nucleus</location>
    </subcellularLocation>
</comment>
<dbReference type="InterPro" id="IPR024943">
    <property type="entry name" value="Enhancer_polycomb"/>
</dbReference>
<reference evidence="10 11" key="1">
    <citation type="submission" date="2023-08" db="EMBL/GenBank/DDBJ databases">
        <title>Black Yeasts Isolated from many extreme environments.</title>
        <authorList>
            <person name="Coleine C."/>
            <person name="Stajich J.E."/>
            <person name="Selbmann L."/>
        </authorList>
    </citation>
    <scope>NUCLEOTIDE SEQUENCE [LARGE SCALE GENOMIC DNA]</scope>
    <source>
        <strain evidence="10 11">CCFEE 6328</strain>
    </source>
</reference>
<keyword evidence="4 7" id="KW-0804">Transcription</keyword>
<accession>A0ABR0J7Z5</accession>
<feature type="region of interest" description="Disordered" evidence="8">
    <location>
        <begin position="429"/>
        <end position="476"/>
    </location>
</feature>
<evidence type="ECO:0000313" key="11">
    <source>
        <dbReference type="Proteomes" id="UP001345691"/>
    </source>
</evidence>
<keyword evidence="5 7" id="KW-0539">Nucleus</keyword>
<evidence type="ECO:0000256" key="1">
    <source>
        <dbReference type="ARBA" id="ARBA00004123"/>
    </source>
</evidence>
<protein>
    <recommendedName>
        <fullName evidence="7">Enhancer of polycomb-like protein</fullName>
    </recommendedName>
</protein>
<evidence type="ECO:0000256" key="4">
    <source>
        <dbReference type="ARBA" id="ARBA00023163"/>
    </source>
</evidence>
<comment type="similarity">
    <text evidence="2 7">Belongs to the enhancer of polycomb family.</text>
</comment>
<evidence type="ECO:0000256" key="6">
    <source>
        <dbReference type="ARBA" id="ARBA00025513"/>
    </source>
</evidence>
<evidence type="ECO:0000256" key="2">
    <source>
        <dbReference type="ARBA" id="ARBA00008035"/>
    </source>
</evidence>
<comment type="caution">
    <text evidence="10">The sequence shown here is derived from an EMBL/GenBank/DDBJ whole genome shotgun (WGS) entry which is preliminary data.</text>
</comment>
<dbReference type="EMBL" id="JAVRRF010000014">
    <property type="protein sequence ID" value="KAK5058226.1"/>
    <property type="molecule type" value="Genomic_DNA"/>
</dbReference>
<keyword evidence="11" id="KW-1185">Reference proteome</keyword>
<comment type="function">
    <text evidence="6">Component of the NuA4 histone acetyltransferase complex which is involved in transcriptional activation of selected genes principally by acetylation of nucleosomal histone H4 and H2A. The NuA4 complex is also involved in DNA repair. Involved in gene silencing by neighboring heterochromatin, blockage of the silencing spreading along the chromosome, and required for cell cycle progression through G2/M.</text>
</comment>
<evidence type="ECO:0000256" key="3">
    <source>
        <dbReference type="ARBA" id="ARBA00023015"/>
    </source>
</evidence>
<organism evidence="10 11">
    <name type="scientific">Exophiala sideris</name>
    <dbReference type="NCBI Taxonomy" id="1016849"/>
    <lineage>
        <taxon>Eukaryota</taxon>
        <taxon>Fungi</taxon>
        <taxon>Dikarya</taxon>
        <taxon>Ascomycota</taxon>
        <taxon>Pezizomycotina</taxon>
        <taxon>Eurotiomycetes</taxon>
        <taxon>Chaetothyriomycetidae</taxon>
        <taxon>Chaetothyriales</taxon>
        <taxon>Herpotrichiellaceae</taxon>
        <taxon>Exophiala</taxon>
    </lineage>
</organism>
<feature type="region of interest" description="Disordered" evidence="8">
    <location>
        <begin position="543"/>
        <end position="571"/>
    </location>
</feature>
<dbReference type="InterPro" id="IPR019542">
    <property type="entry name" value="Enhancer_polycomb-like_N"/>
</dbReference>
<evidence type="ECO:0000313" key="10">
    <source>
        <dbReference type="EMBL" id="KAK5058226.1"/>
    </source>
</evidence>
<name>A0ABR0J7Z5_9EURO</name>
<evidence type="ECO:0000259" key="9">
    <source>
        <dbReference type="Pfam" id="PF10513"/>
    </source>
</evidence>
<dbReference type="PANTHER" id="PTHR14898">
    <property type="entry name" value="ENHANCER OF POLYCOMB"/>
    <property type="match status" value="1"/>
</dbReference>